<feature type="chain" id="PRO_5003981794" evidence="1">
    <location>
        <begin position="24"/>
        <end position="99"/>
    </location>
</feature>
<dbReference type="Gene3D" id="2.10.80.10">
    <property type="entry name" value="Lipase, subunit A"/>
    <property type="match status" value="1"/>
</dbReference>
<accession>L7M9Y6</accession>
<evidence type="ECO:0000256" key="1">
    <source>
        <dbReference type="SAM" id="SignalP"/>
    </source>
</evidence>
<dbReference type="AlphaFoldDB" id="L7M9Y6"/>
<dbReference type="EMBL" id="GACK01004169">
    <property type="protein sequence ID" value="JAA60865.1"/>
    <property type="molecule type" value="mRNA"/>
</dbReference>
<feature type="signal peptide" evidence="1">
    <location>
        <begin position="1"/>
        <end position="23"/>
    </location>
</feature>
<reference evidence="2" key="2">
    <citation type="journal article" date="2015" name="J. Proteomics">
        <title>Sexual differences in the sialomes of the zebra tick, Rhipicephalus pulchellus.</title>
        <authorList>
            <person name="Tan A.W."/>
            <person name="Francischetti I.M."/>
            <person name="Slovak M."/>
            <person name="Kini R.M."/>
            <person name="Ribeiro J.M."/>
        </authorList>
    </citation>
    <scope>NUCLEOTIDE SEQUENCE</scope>
    <source>
        <tissue evidence="2">Salivary gland</tissue>
    </source>
</reference>
<proteinExistence type="evidence at transcript level"/>
<protein>
    <submittedName>
        <fullName evidence="2">Putative secreted peptide</fullName>
    </submittedName>
</protein>
<organism evidence="2">
    <name type="scientific">Rhipicephalus pulchellus</name>
    <name type="common">Yellow backed tick</name>
    <name type="synonym">Dermacentor pulchellus</name>
    <dbReference type="NCBI Taxonomy" id="72859"/>
    <lineage>
        <taxon>Eukaryota</taxon>
        <taxon>Metazoa</taxon>
        <taxon>Ecdysozoa</taxon>
        <taxon>Arthropoda</taxon>
        <taxon>Chelicerata</taxon>
        <taxon>Arachnida</taxon>
        <taxon>Acari</taxon>
        <taxon>Parasitiformes</taxon>
        <taxon>Ixodida</taxon>
        <taxon>Ixodoidea</taxon>
        <taxon>Ixodidae</taxon>
        <taxon>Rhipicephalinae</taxon>
        <taxon>Rhipicephalus</taxon>
        <taxon>Rhipicephalus</taxon>
    </lineage>
</organism>
<keyword evidence="1" id="KW-0732">Signal</keyword>
<evidence type="ECO:0000313" key="2">
    <source>
        <dbReference type="EMBL" id="JAA60865.1"/>
    </source>
</evidence>
<sequence>MEQIPHFVRLSCVILVLATLALAAPPVNYSRGHPCTATCQCEVHLCCLYKLNHVEATCEPLAELMQPCSIRHQSGIYDVHCPCVTGGKVNSQLAAAVTN</sequence>
<reference evidence="2" key="1">
    <citation type="submission" date="2012-11" db="EMBL/GenBank/DDBJ databases">
        <authorList>
            <person name="Lucero-Rivera Y.E."/>
            <person name="Tovar-Ramirez D."/>
        </authorList>
    </citation>
    <scope>NUCLEOTIDE SEQUENCE</scope>
    <source>
        <tissue evidence="2">Salivary gland</tissue>
    </source>
</reference>
<name>L7M9Y6_RHIPC</name>